<keyword evidence="1 4" id="KW-0378">Hydrolase</keyword>
<dbReference type="PANTHER" id="PTHR12304:SF4">
    <property type="entry name" value="URIDINE NUCLEOSIDASE"/>
    <property type="match status" value="1"/>
</dbReference>
<proteinExistence type="predicted"/>
<dbReference type="STRING" id="1737425.GCA_900049755_01055"/>
<accession>A0A2Z3YPP7</accession>
<dbReference type="InterPro" id="IPR036452">
    <property type="entry name" value="Ribo_hydro-like"/>
</dbReference>
<dbReference type="RefSeq" id="WP_110481595.1">
    <property type="nucleotide sequence ID" value="NZ_CP024988.1"/>
</dbReference>
<name>A0A2Z3YPP7_9CORY</name>
<dbReference type="AlphaFoldDB" id="A0A2Z3YPP7"/>
<dbReference type="KEGG" id="cpre:Csp1_18100"/>
<organism evidence="4 5">
    <name type="scientific">Corynebacterium provencense</name>
    <dbReference type="NCBI Taxonomy" id="1737425"/>
    <lineage>
        <taxon>Bacteria</taxon>
        <taxon>Bacillati</taxon>
        <taxon>Actinomycetota</taxon>
        <taxon>Actinomycetes</taxon>
        <taxon>Mycobacteriales</taxon>
        <taxon>Corynebacteriaceae</taxon>
        <taxon>Corynebacterium</taxon>
    </lineage>
</organism>
<protein>
    <submittedName>
        <fullName evidence="4">Pyrimidine-specific ribonucleoside hydrolase RihA</fullName>
        <ecNumber evidence="4">3.2.-.-</ecNumber>
    </submittedName>
</protein>
<dbReference type="InterPro" id="IPR001910">
    <property type="entry name" value="Inosine/uridine_hydrolase_dom"/>
</dbReference>
<keyword evidence="5" id="KW-1185">Reference proteome</keyword>
<dbReference type="Gene3D" id="3.90.245.10">
    <property type="entry name" value="Ribonucleoside hydrolase-like"/>
    <property type="match status" value="1"/>
</dbReference>
<dbReference type="SUPFAM" id="SSF53590">
    <property type="entry name" value="Nucleoside hydrolase"/>
    <property type="match status" value="1"/>
</dbReference>
<evidence type="ECO:0000256" key="2">
    <source>
        <dbReference type="ARBA" id="ARBA00023295"/>
    </source>
</evidence>
<sequence>MTVPVYLDCDTGVDDALALGHLLASPRADLVGIGTVHGNTDAAGAAENTLRLLTLAGRSDVPVAVGAASPLVGDFAGGAVAVHGTDGIGGLRGSLPRPACGPVMEDAADMLLRLSHRHPRELQILAVGPLTNLALALQRDPSLVTRVAGVTVMGGAALVPGNATAVAEANIVHDPEAAQITVTASWPLTLVPLDATMQQTLDESRRLRLCASGSAFARACGQMLDTYLDFYERVVLGRRAAALHDPLAAAVMLGEHRTVTAPRVPVEVDCTRGPCRGQTVCDLRSQRRVRGDVEGATVRVVQDTAPGYADLLVEMLDRV</sequence>
<evidence type="ECO:0000256" key="1">
    <source>
        <dbReference type="ARBA" id="ARBA00022801"/>
    </source>
</evidence>
<dbReference type="CDD" id="cd02650">
    <property type="entry name" value="nuc_hydro_CaPnhB"/>
    <property type="match status" value="1"/>
</dbReference>
<dbReference type="GO" id="GO:0008477">
    <property type="term" value="F:purine nucleosidase activity"/>
    <property type="evidence" value="ECO:0007669"/>
    <property type="project" value="TreeGrafter"/>
</dbReference>
<dbReference type="GO" id="GO:0006152">
    <property type="term" value="P:purine nucleoside catabolic process"/>
    <property type="evidence" value="ECO:0007669"/>
    <property type="project" value="TreeGrafter"/>
</dbReference>
<dbReference type="Proteomes" id="UP000247696">
    <property type="component" value="Chromosome"/>
</dbReference>
<keyword evidence="2 4" id="KW-0326">Glycosidase</keyword>
<evidence type="ECO:0000313" key="4">
    <source>
        <dbReference type="EMBL" id="AWT26586.1"/>
    </source>
</evidence>
<dbReference type="EC" id="3.2.-.-" evidence="4"/>
<evidence type="ECO:0000259" key="3">
    <source>
        <dbReference type="Pfam" id="PF01156"/>
    </source>
</evidence>
<dbReference type="GO" id="GO:0005829">
    <property type="term" value="C:cytosol"/>
    <property type="evidence" value="ECO:0007669"/>
    <property type="project" value="TreeGrafter"/>
</dbReference>
<evidence type="ECO:0000313" key="5">
    <source>
        <dbReference type="Proteomes" id="UP000247696"/>
    </source>
</evidence>
<dbReference type="Pfam" id="PF01156">
    <property type="entry name" value="IU_nuc_hydro"/>
    <property type="match status" value="1"/>
</dbReference>
<dbReference type="OrthoDB" id="9797882at2"/>
<dbReference type="InterPro" id="IPR023186">
    <property type="entry name" value="IUNH"/>
</dbReference>
<feature type="domain" description="Inosine/uridine-preferring nucleoside hydrolase" evidence="3">
    <location>
        <begin position="5"/>
        <end position="303"/>
    </location>
</feature>
<gene>
    <name evidence="4" type="primary">rihA_1</name>
    <name evidence="4" type="ORF">Csp1_18100</name>
</gene>
<dbReference type="EMBL" id="CP024988">
    <property type="protein sequence ID" value="AWT26586.1"/>
    <property type="molecule type" value="Genomic_DNA"/>
</dbReference>
<reference evidence="5" key="1">
    <citation type="submission" date="2017-11" db="EMBL/GenBank/DDBJ databases">
        <title>Otitis media/interna in a cat caused by the recently described species Corynebacterium provencense.</title>
        <authorList>
            <person name="Kittl S."/>
            <person name="Brodard I."/>
            <person name="Rychener L."/>
            <person name="Jores J."/>
            <person name="Roosje P."/>
            <person name="Gobeli Brawand S."/>
        </authorList>
    </citation>
    <scope>NUCLEOTIDE SEQUENCE [LARGE SCALE GENOMIC DNA]</scope>
    <source>
        <strain evidence="5">17KM38</strain>
    </source>
</reference>
<dbReference type="PANTHER" id="PTHR12304">
    <property type="entry name" value="INOSINE-URIDINE PREFERRING NUCLEOSIDE HYDROLASE"/>
    <property type="match status" value="1"/>
</dbReference>